<dbReference type="EMBL" id="CP014327">
    <property type="protein sequence ID" value="AML50121.1"/>
    <property type="molecule type" value="Genomic_DNA"/>
</dbReference>
<dbReference type="AlphaFoldDB" id="A0A126UVL3"/>
<dbReference type="KEGG" id="hat:RC74_01455"/>
<dbReference type="Proteomes" id="UP000070371">
    <property type="component" value="Chromosome"/>
</dbReference>
<protein>
    <submittedName>
        <fullName evidence="1">Uncharacterized protein</fullName>
    </submittedName>
</protein>
<proteinExistence type="predicted"/>
<dbReference type="OrthoDB" id="7707276at2"/>
<keyword evidence="2" id="KW-1185">Reference proteome</keyword>
<name>A0A126UVL3_9RHOB</name>
<organism evidence="1 2">
    <name type="scientific">Falsihalocynthiibacter arcticus</name>
    <dbReference type="NCBI Taxonomy" id="1579316"/>
    <lineage>
        <taxon>Bacteria</taxon>
        <taxon>Pseudomonadati</taxon>
        <taxon>Pseudomonadota</taxon>
        <taxon>Alphaproteobacteria</taxon>
        <taxon>Rhodobacterales</taxon>
        <taxon>Roseobacteraceae</taxon>
        <taxon>Falsihalocynthiibacter</taxon>
    </lineage>
</organism>
<accession>A0A126UVL3</accession>
<dbReference type="RefSeq" id="WP_052275125.1">
    <property type="nucleotide sequence ID" value="NZ_CP014327.1"/>
</dbReference>
<reference evidence="1 2" key="1">
    <citation type="submission" date="2016-02" db="EMBL/GenBank/DDBJ databases">
        <title>Complete genome sequence of Halocynthiibacter arcticus PAMC 20958t from arctic marine sediment.</title>
        <authorList>
            <person name="Lee Y.M."/>
            <person name="Baek K."/>
            <person name="Lee H.K."/>
            <person name="Shin S.C."/>
        </authorList>
    </citation>
    <scope>NUCLEOTIDE SEQUENCE [LARGE SCALE GENOMIC DNA]</scope>
    <source>
        <strain evidence="1">PAMC 20958</strain>
    </source>
</reference>
<sequence length="119" mass="13459">MERKDDLNNVVQMGRTTDNLFDYVGVFTQTEIGLKNGEIQEIQIVVGDHSYKSKSKSVRGKLSNGYMGRYFLYDNEQLAEDIAQQYVMSVFSGTSYALEINLDGTMRGMEAARKCMASF</sequence>
<evidence type="ECO:0000313" key="2">
    <source>
        <dbReference type="Proteomes" id="UP000070371"/>
    </source>
</evidence>
<gene>
    <name evidence="1" type="ORF">RC74_01455</name>
</gene>
<evidence type="ECO:0000313" key="1">
    <source>
        <dbReference type="EMBL" id="AML50121.1"/>
    </source>
</evidence>